<proteinExistence type="predicted"/>
<protein>
    <submittedName>
        <fullName evidence="2">Uncharacterized protein</fullName>
    </submittedName>
</protein>
<evidence type="ECO:0000313" key="3">
    <source>
        <dbReference type="Proteomes" id="UP001500058"/>
    </source>
</evidence>
<reference evidence="2 3" key="1">
    <citation type="journal article" date="2019" name="Int. J. Syst. Evol. Microbiol.">
        <title>The Global Catalogue of Microorganisms (GCM) 10K type strain sequencing project: providing services to taxonomists for standard genome sequencing and annotation.</title>
        <authorList>
            <consortium name="The Broad Institute Genomics Platform"/>
            <consortium name="The Broad Institute Genome Sequencing Center for Infectious Disease"/>
            <person name="Wu L."/>
            <person name="Ma J."/>
        </authorList>
    </citation>
    <scope>NUCLEOTIDE SEQUENCE [LARGE SCALE GENOMIC DNA]</scope>
    <source>
        <strain evidence="2 3">JCM 6921</strain>
    </source>
</reference>
<feature type="region of interest" description="Disordered" evidence="1">
    <location>
        <begin position="72"/>
        <end position="112"/>
    </location>
</feature>
<feature type="region of interest" description="Disordered" evidence="1">
    <location>
        <begin position="1"/>
        <end position="26"/>
    </location>
</feature>
<feature type="compositionally biased region" description="Basic and acidic residues" evidence="1">
    <location>
        <begin position="1"/>
        <end position="12"/>
    </location>
</feature>
<accession>A0ABN3HNY7</accession>
<dbReference type="EMBL" id="BAAATJ010000001">
    <property type="protein sequence ID" value="GAA2384701.1"/>
    <property type="molecule type" value="Genomic_DNA"/>
</dbReference>
<organism evidence="2 3">
    <name type="scientific">Streptomyces glaucosporus</name>
    <dbReference type="NCBI Taxonomy" id="284044"/>
    <lineage>
        <taxon>Bacteria</taxon>
        <taxon>Bacillati</taxon>
        <taxon>Actinomycetota</taxon>
        <taxon>Actinomycetes</taxon>
        <taxon>Kitasatosporales</taxon>
        <taxon>Streptomycetaceae</taxon>
        <taxon>Streptomyces</taxon>
    </lineage>
</organism>
<sequence length="112" mass="11874">MDMTKIKKEPFTKRSPIKGISGQGRRWREAANMIDTTSSRALRAAARQAHRGCAARCPADATGRGRGACTAIGGPHRPMAQNRSCPRRGVAGGESGQAVRDGPKGYTHGCRG</sequence>
<comment type="caution">
    <text evidence="2">The sequence shown here is derived from an EMBL/GenBank/DDBJ whole genome shotgun (WGS) entry which is preliminary data.</text>
</comment>
<evidence type="ECO:0000256" key="1">
    <source>
        <dbReference type="SAM" id="MobiDB-lite"/>
    </source>
</evidence>
<evidence type="ECO:0000313" key="2">
    <source>
        <dbReference type="EMBL" id="GAA2384701.1"/>
    </source>
</evidence>
<name>A0ABN3HNY7_9ACTN</name>
<gene>
    <name evidence="2" type="ORF">GCM10010420_03760</name>
</gene>
<dbReference type="Proteomes" id="UP001500058">
    <property type="component" value="Unassembled WGS sequence"/>
</dbReference>
<keyword evidence="3" id="KW-1185">Reference proteome</keyword>